<dbReference type="PANTHER" id="PTHR11559">
    <property type="entry name" value="CARBOXYLESTERASE"/>
    <property type="match status" value="1"/>
</dbReference>
<evidence type="ECO:0000313" key="3">
    <source>
        <dbReference type="Proteomes" id="UP000184330"/>
    </source>
</evidence>
<evidence type="ECO:0000313" key="2">
    <source>
        <dbReference type="EMBL" id="CZR67166.1"/>
    </source>
</evidence>
<organism evidence="2 3">
    <name type="scientific">Phialocephala subalpina</name>
    <dbReference type="NCBI Taxonomy" id="576137"/>
    <lineage>
        <taxon>Eukaryota</taxon>
        <taxon>Fungi</taxon>
        <taxon>Dikarya</taxon>
        <taxon>Ascomycota</taxon>
        <taxon>Pezizomycotina</taxon>
        <taxon>Leotiomycetes</taxon>
        <taxon>Helotiales</taxon>
        <taxon>Mollisiaceae</taxon>
        <taxon>Phialocephala</taxon>
        <taxon>Phialocephala fortinii species complex</taxon>
    </lineage>
</organism>
<dbReference type="STRING" id="576137.A0A1L7XQ49"/>
<feature type="domain" description="Carboxylesterase type B" evidence="1">
    <location>
        <begin position="13"/>
        <end position="174"/>
    </location>
</feature>
<dbReference type="AlphaFoldDB" id="A0A1L7XQ49"/>
<protein>
    <recommendedName>
        <fullName evidence="1">Carboxylesterase type B domain-containing protein</fullName>
    </recommendedName>
</protein>
<dbReference type="Gene3D" id="3.40.50.1820">
    <property type="entry name" value="alpha/beta hydrolase"/>
    <property type="match status" value="1"/>
</dbReference>
<dbReference type="InterPro" id="IPR029058">
    <property type="entry name" value="AB_hydrolase_fold"/>
</dbReference>
<dbReference type="InterPro" id="IPR002018">
    <property type="entry name" value="CarbesteraseB"/>
</dbReference>
<dbReference type="InterPro" id="IPR050309">
    <property type="entry name" value="Type-B_Carboxylest/Lipase"/>
</dbReference>
<gene>
    <name evidence="2" type="ORF">PAC_17065</name>
</gene>
<dbReference type="EMBL" id="FJOG01000042">
    <property type="protein sequence ID" value="CZR67166.1"/>
    <property type="molecule type" value="Genomic_DNA"/>
</dbReference>
<dbReference type="OrthoDB" id="6846267at2759"/>
<keyword evidence="3" id="KW-1185">Reference proteome</keyword>
<reference evidence="2 3" key="1">
    <citation type="submission" date="2016-03" db="EMBL/GenBank/DDBJ databases">
        <authorList>
            <person name="Ploux O."/>
        </authorList>
    </citation>
    <scope>NUCLEOTIDE SEQUENCE [LARGE SCALE GENOMIC DNA]</scope>
    <source>
        <strain evidence="2 3">UAMH 11012</strain>
    </source>
</reference>
<sequence>MADPIIQHSNLNTTFKGIRHATSTSENEIWQFRGIKYANIPARFRQSTLNSSFPPVYDATAFGPKCPQTIFPLRMEDCLIGLPPTITTVSHAPDIFDEFNCLNLNITTPAEAKSGDDLPVLVYVHGGGGFSGSNSDWWCDGGAIVKRSVEIGKPVVMVAINYRLGVFGYMGSSELGEANGKDNTANFAPRDIVLLPSLFTSPSPPLVLLHLVSNIANKPKHRALTWLSQHITPFGGSPHQITVYGESHGSNAIAAQLHSSSSFPIPFHRAIMQSQILGAPLFATPLPLSTASSLYNSTKEALNISTAKEIEEVDWRELIKAFQKSDPRNGFGHVPIIDDVFFLENWKEGIKSMGGQRGKLLLGCTGNEASVVKMVVSGAPKSDPRPPTSSLVASLSSVLGEPKAGEIVGEYGINEGMEGEVVADRLLEIVEDLCWYRDQERFSTFAKEQGINVKEYTFNQLQPFTGPFHAVPSHSLDLAYLHGDSGIFDGCESPETERTMQREVQDAWIGFANGGKELGNEGVLVFGPEGDVREVGKETFLGKLRRGGKWGVWEGIEHLVLEGIVGVIMVHLVGLLGQGVAPEEKGE</sequence>
<dbReference type="Pfam" id="PF00135">
    <property type="entry name" value="COesterase"/>
    <property type="match status" value="2"/>
</dbReference>
<dbReference type="SUPFAM" id="SSF53474">
    <property type="entry name" value="alpha/beta-Hydrolases"/>
    <property type="match status" value="1"/>
</dbReference>
<evidence type="ECO:0000259" key="1">
    <source>
        <dbReference type="Pfam" id="PF00135"/>
    </source>
</evidence>
<accession>A0A1L7XQ49</accession>
<dbReference type="Proteomes" id="UP000184330">
    <property type="component" value="Unassembled WGS sequence"/>
</dbReference>
<proteinExistence type="predicted"/>
<feature type="domain" description="Carboxylesterase type B" evidence="1">
    <location>
        <begin position="221"/>
        <end position="519"/>
    </location>
</feature>
<name>A0A1L7XQ49_9HELO</name>